<evidence type="ECO:0000256" key="6">
    <source>
        <dbReference type="RuleBase" id="RU003983"/>
    </source>
</evidence>
<name>A0ABX1RJ52_9PSEU</name>
<dbReference type="CDD" id="cd07326">
    <property type="entry name" value="M56_BlaR1_MecR1_like"/>
    <property type="match status" value="1"/>
</dbReference>
<evidence type="ECO:0000256" key="4">
    <source>
        <dbReference type="ARBA" id="ARBA00022833"/>
    </source>
</evidence>
<dbReference type="Gene3D" id="3.30.2010.10">
    <property type="entry name" value="Metalloproteases ('zincins'), catalytic domain"/>
    <property type="match status" value="1"/>
</dbReference>
<feature type="transmembrane region" description="Helical" evidence="7">
    <location>
        <begin position="96"/>
        <end position="115"/>
    </location>
</feature>
<evidence type="ECO:0000259" key="8">
    <source>
        <dbReference type="Pfam" id="PF01435"/>
    </source>
</evidence>
<dbReference type="InterPro" id="IPR052173">
    <property type="entry name" value="Beta-lactam_resp_regulator"/>
</dbReference>
<dbReference type="InterPro" id="IPR001915">
    <property type="entry name" value="Peptidase_M48"/>
</dbReference>
<keyword evidence="7" id="KW-1133">Transmembrane helix</keyword>
<feature type="transmembrane region" description="Helical" evidence="7">
    <location>
        <begin position="34"/>
        <end position="58"/>
    </location>
</feature>
<dbReference type="Proteomes" id="UP001296706">
    <property type="component" value="Unassembled WGS sequence"/>
</dbReference>
<keyword evidence="4 6" id="KW-0862">Zinc</keyword>
<feature type="transmembrane region" description="Helical" evidence="7">
    <location>
        <begin position="298"/>
        <end position="321"/>
    </location>
</feature>
<evidence type="ECO:0000313" key="9">
    <source>
        <dbReference type="EMBL" id="NMH79130.1"/>
    </source>
</evidence>
<gene>
    <name evidence="9" type="ORF">HF577_18805</name>
</gene>
<evidence type="ECO:0000256" key="7">
    <source>
        <dbReference type="SAM" id="Phobius"/>
    </source>
</evidence>
<dbReference type="Pfam" id="PF01435">
    <property type="entry name" value="Peptidase_M48"/>
    <property type="match status" value="1"/>
</dbReference>
<feature type="domain" description="Peptidase M48" evidence="8">
    <location>
        <begin position="156"/>
        <end position="201"/>
    </location>
</feature>
<keyword evidence="7" id="KW-0472">Membrane</keyword>
<keyword evidence="7" id="KW-0812">Transmembrane</keyword>
<organism evidence="9 10">
    <name type="scientific">Pseudonocardia xinjiangensis</name>
    <dbReference type="NCBI Taxonomy" id="75289"/>
    <lineage>
        <taxon>Bacteria</taxon>
        <taxon>Bacillati</taxon>
        <taxon>Actinomycetota</taxon>
        <taxon>Actinomycetes</taxon>
        <taxon>Pseudonocardiales</taxon>
        <taxon>Pseudonocardiaceae</taxon>
        <taxon>Pseudonocardia</taxon>
    </lineage>
</organism>
<evidence type="ECO:0000256" key="2">
    <source>
        <dbReference type="ARBA" id="ARBA00022723"/>
    </source>
</evidence>
<comment type="caution">
    <text evidence="9">The sequence shown here is derived from an EMBL/GenBank/DDBJ whole genome shotgun (WGS) entry which is preliminary data.</text>
</comment>
<evidence type="ECO:0000256" key="3">
    <source>
        <dbReference type="ARBA" id="ARBA00022801"/>
    </source>
</evidence>
<comment type="cofactor">
    <cofactor evidence="6">
        <name>Zn(2+)</name>
        <dbReference type="ChEBI" id="CHEBI:29105"/>
    </cofactor>
    <text evidence="6">Binds 1 zinc ion per subunit.</text>
</comment>
<protein>
    <submittedName>
        <fullName evidence="9">M56 family metallopeptidase</fullName>
    </submittedName>
</protein>
<proteinExistence type="inferred from homology"/>
<evidence type="ECO:0000256" key="5">
    <source>
        <dbReference type="ARBA" id="ARBA00023049"/>
    </source>
</evidence>
<evidence type="ECO:0000313" key="10">
    <source>
        <dbReference type="Proteomes" id="UP001296706"/>
    </source>
</evidence>
<dbReference type="EMBL" id="JAAXKY010000060">
    <property type="protein sequence ID" value="NMH79130.1"/>
    <property type="molecule type" value="Genomic_DNA"/>
</dbReference>
<reference evidence="9 10" key="1">
    <citation type="submission" date="2020-04" db="EMBL/GenBank/DDBJ databases">
        <authorList>
            <person name="Klaysubun C."/>
            <person name="Duangmal K."/>
            <person name="Lipun K."/>
        </authorList>
    </citation>
    <scope>NUCLEOTIDE SEQUENCE [LARGE SCALE GENOMIC DNA]</scope>
    <source>
        <strain evidence="9 10">JCM 11839</strain>
    </source>
</reference>
<keyword evidence="2" id="KW-0479">Metal-binding</keyword>
<evidence type="ECO:0000256" key="1">
    <source>
        <dbReference type="ARBA" id="ARBA00022670"/>
    </source>
</evidence>
<keyword evidence="10" id="KW-1185">Reference proteome</keyword>
<dbReference type="PANTHER" id="PTHR34978:SF3">
    <property type="entry name" value="SLR0241 PROTEIN"/>
    <property type="match status" value="1"/>
</dbReference>
<keyword evidence="5 6" id="KW-0482">Metalloprotease</keyword>
<keyword evidence="3 6" id="KW-0378">Hydrolase</keyword>
<keyword evidence="1 6" id="KW-0645">Protease</keyword>
<accession>A0ABX1RJ52</accession>
<sequence>MSLPVCVLGSSVVVTVAGAPVLRRATRAGVAPAWGMAAWITTMVSVLGAWVVAAAMFIDGLAKGWDHLDGALGCCVAVLAGLVGDAHRGIVQSGLTTAVTLTTLALALVVTRVGLDLRRARAGTRRHAEAAVLAARGTPRGPGGALVVDVKHRSVYCLPGRIRTIVFTRAALEALDEAQVAAVMAHERAHLTGRHHQLLAFTAALARIRPGRRLFAEGAASVARLAEMAADDAAARRHGRETVVGALLALSGPDRSPQGRVPVPGLGAAGTGVADRVERLLFPPGPVRTRLSRVATTGALLFGPLLVGSLTVLPPLCMPLML</sequence>
<comment type="similarity">
    <text evidence="6">Belongs to the peptidase M48 family.</text>
</comment>
<dbReference type="PANTHER" id="PTHR34978">
    <property type="entry name" value="POSSIBLE SENSOR-TRANSDUCER PROTEIN BLAR"/>
    <property type="match status" value="1"/>
</dbReference>
<dbReference type="RefSeq" id="WP_169397198.1">
    <property type="nucleotide sequence ID" value="NZ_BAAAJH010000004.1"/>
</dbReference>